<dbReference type="AlphaFoldDB" id="A0A1V4IDI6"/>
<sequence>MSEYIIPIKIALLSFPFVAMLFTLPFLIYQYRKHGYINIFRAAVLYSFLLYLISAYYLVILPLPKTTDVLSLQRAGTKYTQLIPFNFIADILKETKVDISKPLTYLHLFRERAFLQVAFNGILLLPIGAYLHYYFKRNLRQTILIAFCVSLFFELTQLSGLYGIYNRPYRIFDVDDLIMNTFGGFLGYILSAILMKVLPNVSKLDEKVKLEDITVGFIRRSLALGFDWSIFIIIALITRGYFKAYMFVFIYFILIVYFTNGKTFGKWLLRIKVVGKEERLKFREVLVRYGVLYYAFFGSNYLIFSCTRIDKIADNLIFYLLIFILFLLDLAACFHVTIHFFSKNKKLLHDKLSGTILKVIK</sequence>
<feature type="transmembrane region" description="Helical" evidence="5">
    <location>
        <begin position="316"/>
        <end position="341"/>
    </location>
</feature>
<evidence type="ECO:0000256" key="3">
    <source>
        <dbReference type="ARBA" id="ARBA00022989"/>
    </source>
</evidence>
<feature type="transmembrane region" description="Helical" evidence="5">
    <location>
        <begin position="113"/>
        <end position="131"/>
    </location>
</feature>
<protein>
    <submittedName>
        <fullName evidence="8">VanZ like family protein</fullName>
    </submittedName>
</protein>
<feature type="domain" description="VanZ-like" evidence="6">
    <location>
        <begin position="48"/>
        <end position="193"/>
    </location>
</feature>
<keyword evidence="3 5" id="KW-1133">Transmembrane helix</keyword>
<dbReference type="STRING" id="1450648.CLORY_38110"/>
<feature type="transmembrane region" description="Helical" evidence="5">
    <location>
        <begin position="177"/>
        <end position="197"/>
    </location>
</feature>
<reference evidence="8 9" key="1">
    <citation type="submission" date="2017-03" db="EMBL/GenBank/DDBJ databases">
        <title>Genome sequence of Clostridium oryzae DSM 28571.</title>
        <authorList>
            <person name="Poehlein A."/>
            <person name="Daniel R."/>
        </authorList>
    </citation>
    <scope>NUCLEOTIDE SEQUENCE [LARGE SCALE GENOMIC DNA]</scope>
    <source>
        <strain evidence="8 9">DSM 28571</strain>
    </source>
</reference>
<dbReference type="InterPro" id="IPR053150">
    <property type="entry name" value="Teicoplanin_resist-assoc"/>
</dbReference>
<evidence type="ECO:0000256" key="2">
    <source>
        <dbReference type="ARBA" id="ARBA00022692"/>
    </source>
</evidence>
<dbReference type="PANTHER" id="PTHR36834">
    <property type="entry name" value="MEMBRANE PROTEIN-RELATED"/>
    <property type="match status" value="1"/>
</dbReference>
<dbReference type="PIRSF" id="PIRSF031578">
    <property type="entry name" value="Uncharacterised_Vanz_RDD-cont"/>
    <property type="match status" value="1"/>
</dbReference>
<keyword evidence="9" id="KW-1185">Reference proteome</keyword>
<evidence type="ECO:0000256" key="1">
    <source>
        <dbReference type="ARBA" id="ARBA00004141"/>
    </source>
</evidence>
<evidence type="ECO:0000313" key="9">
    <source>
        <dbReference type="Proteomes" id="UP000190080"/>
    </source>
</evidence>
<dbReference type="GO" id="GO:0016020">
    <property type="term" value="C:membrane"/>
    <property type="evidence" value="ECO:0007669"/>
    <property type="project" value="UniProtKB-SubCell"/>
</dbReference>
<keyword evidence="4 5" id="KW-0472">Membrane</keyword>
<feature type="transmembrane region" description="Helical" evidence="5">
    <location>
        <begin position="244"/>
        <end position="264"/>
    </location>
</feature>
<gene>
    <name evidence="8" type="ORF">CLORY_38110</name>
</gene>
<evidence type="ECO:0000259" key="7">
    <source>
        <dbReference type="Pfam" id="PF06271"/>
    </source>
</evidence>
<feature type="domain" description="RDD" evidence="7">
    <location>
        <begin position="245"/>
        <end position="354"/>
    </location>
</feature>
<proteinExistence type="predicted"/>
<feature type="transmembrane region" description="Helical" evidence="5">
    <location>
        <begin position="285"/>
        <end position="304"/>
    </location>
</feature>
<dbReference type="RefSeq" id="WP_079427454.1">
    <property type="nucleotide sequence ID" value="NZ_MZGV01000066.1"/>
</dbReference>
<dbReference type="Proteomes" id="UP000190080">
    <property type="component" value="Unassembled WGS sequence"/>
</dbReference>
<feature type="transmembrane region" description="Helical" evidence="5">
    <location>
        <begin position="39"/>
        <end position="60"/>
    </location>
</feature>
<feature type="transmembrane region" description="Helical" evidence="5">
    <location>
        <begin position="6"/>
        <end position="27"/>
    </location>
</feature>
<dbReference type="PANTHER" id="PTHR36834:SF1">
    <property type="entry name" value="INTEGRAL MEMBRANE PROTEIN"/>
    <property type="match status" value="1"/>
</dbReference>
<evidence type="ECO:0000313" key="8">
    <source>
        <dbReference type="EMBL" id="OPJ58013.1"/>
    </source>
</evidence>
<accession>A0A1V4IDI6</accession>
<dbReference type="InterPro" id="IPR006976">
    <property type="entry name" value="VanZ-like"/>
</dbReference>
<evidence type="ECO:0000256" key="4">
    <source>
        <dbReference type="ARBA" id="ARBA00023136"/>
    </source>
</evidence>
<dbReference type="Pfam" id="PF04892">
    <property type="entry name" value="VanZ"/>
    <property type="match status" value="1"/>
</dbReference>
<dbReference type="EMBL" id="MZGV01000066">
    <property type="protein sequence ID" value="OPJ58013.1"/>
    <property type="molecule type" value="Genomic_DNA"/>
</dbReference>
<comment type="subcellular location">
    <subcellularLocation>
        <location evidence="1">Membrane</location>
        <topology evidence="1">Multi-pass membrane protein</topology>
    </subcellularLocation>
</comment>
<feature type="transmembrane region" description="Helical" evidence="5">
    <location>
        <begin position="143"/>
        <end position="165"/>
    </location>
</feature>
<evidence type="ECO:0000256" key="5">
    <source>
        <dbReference type="SAM" id="Phobius"/>
    </source>
</evidence>
<feature type="transmembrane region" description="Helical" evidence="5">
    <location>
        <begin position="217"/>
        <end position="238"/>
    </location>
</feature>
<name>A0A1V4IDI6_9CLOT</name>
<comment type="caution">
    <text evidence="8">The sequence shown here is derived from an EMBL/GenBank/DDBJ whole genome shotgun (WGS) entry which is preliminary data.</text>
</comment>
<organism evidence="8 9">
    <name type="scientific">Clostridium oryzae</name>
    <dbReference type="NCBI Taxonomy" id="1450648"/>
    <lineage>
        <taxon>Bacteria</taxon>
        <taxon>Bacillati</taxon>
        <taxon>Bacillota</taxon>
        <taxon>Clostridia</taxon>
        <taxon>Eubacteriales</taxon>
        <taxon>Clostridiaceae</taxon>
        <taxon>Clostridium</taxon>
    </lineage>
</organism>
<dbReference type="InterPro" id="IPR021192">
    <property type="entry name" value="UCP031578_Vanz/RDD"/>
</dbReference>
<dbReference type="InterPro" id="IPR010432">
    <property type="entry name" value="RDD"/>
</dbReference>
<dbReference type="OrthoDB" id="9805025at2"/>
<evidence type="ECO:0000259" key="6">
    <source>
        <dbReference type="Pfam" id="PF04892"/>
    </source>
</evidence>
<keyword evidence="2 5" id="KW-0812">Transmembrane</keyword>
<dbReference type="Pfam" id="PF06271">
    <property type="entry name" value="RDD"/>
    <property type="match status" value="1"/>
</dbReference>